<gene>
    <name evidence="1" type="ORF">SPELUC_LOCUS10966</name>
</gene>
<evidence type="ECO:0000313" key="2">
    <source>
        <dbReference type="Proteomes" id="UP000789366"/>
    </source>
</evidence>
<feature type="non-terminal residue" evidence="1">
    <location>
        <position position="273"/>
    </location>
</feature>
<accession>A0ACA9PAA3</accession>
<dbReference type="Proteomes" id="UP000789366">
    <property type="component" value="Unassembled WGS sequence"/>
</dbReference>
<reference evidence="1" key="1">
    <citation type="submission" date="2021-06" db="EMBL/GenBank/DDBJ databases">
        <authorList>
            <person name="Kallberg Y."/>
            <person name="Tangrot J."/>
            <person name="Rosling A."/>
        </authorList>
    </citation>
    <scope>NUCLEOTIDE SEQUENCE</scope>
    <source>
        <strain evidence="1">28 12/20/2015</strain>
    </source>
</reference>
<feature type="non-terminal residue" evidence="1">
    <location>
        <position position="1"/>
    </location>
</feature>
<keyword evidence="2" id="KW-1185">Reference proteome</keyword>
<proteinExistence type="predicted"/>
<evidence type="ECO:0000313" key="1">
    <source>
        <dbReference type="EMBL" id="CAG8695079.1"/>
    </source>
</evidence>
<organism evidence="1 2">
    <name type="scientific">Cetraspora pellucida</name>
    <dbReference type="NCBI Taxonomy" id="1433469"/>
    <lineage>
        <taxon>Eukaryota</taxon>
        <taxon>Fungi</taxon>
        <taxon>Fungi incertae sedis</taxon>
        <taxon>Mucoromycota</taxon>
        <taxon>Glomeromycotina</taxon>
        <taxon>Glomeromycetes</taxon>
        <taxon>Diversisporales</taxon>
        <taxon>Gigasporaceae</taxon>
        <taxon>Cetraspora</taxon>
    </lineage>
</organism>
<sequence length="273" mass="31437">IDCTTTILEVEEASPNLEVEITSPTLEIKETLSTLEVNITSPSLTSVKFAFFVFVCQYIKITSPIYTYQPSEVTSFNSAQQHINVTSLSTYQYNLKKGDSFDDWSSDPNDSNITRHKSFHCSSSGTYNSWKNIDQNLHHLHVKPGYIVHLNARYQQLSNEMIEDLRILTEYIYNVIYCLCEYYKDEKPDSGLFLESLFEKMLFTETLSSSKATFTLKSLQQFQKLEHNEAIHYATSLRNWFGIAFSVSKTAINIALETNSDEELIQMLKNFIM</sequence>
<dbReference type="EMBL" id="CAJVPW010021859">
    <property type="protein sequence ID" value="CAG8695079.1"/>
    <property type="molecule type" value="Genomic_DNA"/>
</dbReference>
<name>A0ACA9PAA3_9GLOM</name>
<protein>
    <submittedName>
        <fullName evidence="1">7826_t:CDS:1</fullName>
    </submittedName>
</protein>
<comment type="caution">
    <text evidence="1">The sequence shown here is derived from an EMBL/GenBank/DDBJ whole genome shotgun (WGS) entry which is preliminary data.</text>
</comment>